<keyword evidence="6" id="KW-0675">Receptor</keyword>
<dbReference type="Proteomes" id="UP000261540">
    <property type="component" value="Unplaced"/>
</dbReference>
<protein>
    <recommendedName>
        <fullName evidence="10">G-protein coupled receptors family 1 profile domain-containing protein</fullName>
    </recommendedName>
</protein>
<accession>A0A3B3RVQ4</accession>
<evidence type="ECO:0000256" key="3">
    <source>
        <dbReference type="ARBA" id="ARBA00022989"/>
    </source>
</evidence>
<keyword evidence="5 9" id="KW-0472">Membrane</keyword>
<keyword evidence="12" id="KW-1185">Reference proteome</keyword>
<dbReference type="InterPro" id="IPR017452">
    <property type="entry name" value="GPCR_Rhodpsn_7TM"/>
</dbReference>
<dbReference type="Ensembl" id="ENSPKIT00000003046.1">
    <property type="protein sequence ID" value="ENSPKIP00000022383.1"/>
    <property type="gene ID" value="ENSPKIG00000006409.1"/>
</dbReference>
<dbReference type="PROSITE" id="PS50262">
    <property type="entry name" value="G_PROTEIN_RECEP_F1_2"/>
    <property type="match status" value="1"/>
</dbReference>
<proteinExistence type="predicted"/>
<dbReference type="GO" id="GO:0035025">
    <property type="term" value="P:positive regulation of Rho protein signal transduction"/>
    <property type="evidence" value="ECO:0007669"/>
    <property type="project" value="TreeGrafter"/>
</dbReference>
<dbReference type="STRING" id="1676925.ENSPKIP00000022383"/>
<evidence type="ECO:0000256" key="7">
    <source>
        <dbReference type="ARBA" id="ARBA00023180"/>
    </source>
</evidence>
<feature type="transmembrane region" description="Helical" evidence="9">
    <location>
        <begin position="90"/>
        <end position="113"/>
    </location>
</feature>
<evidence type="ECO:0000256" key="6">
    <source>
        <dbReference type="ARBA" id="ARBA00023170"/>
    </source>
</evidence>
<feature type="transmembrane region" description="Helical" evidence="9">
    <location>
        <begin position="162"/>
        <end position="181"/>
    </location>
</feature>
<dbReference type="Gene3D" id="1.20.1070.10">
    <property type="entry name" value="Rhodopsin 7-helix transmembrane proteins"/>
    <property type="match status" value="2"/>
</dbReference>
<dbReference type="AlphaFoldDB" id="A0A3B3RVQ4"/>
<evidence type="ECO:0000256" key="1">
    <source>
        <dbReference type="ARBA" id="ARBA00004141"/>
    </source>
</evidence>
<dbReference type="SUPFAM" id="SSF81321">
    <property type="entry name" value="Family A G protein-coupled receptor-like"/>
    <property type="match status" value="1"/>
</dbReference>
<dbReference type="PANTHER" id="PTHR24232">
    <property type="entry name" value="G-PROTEIN COUPLED RECEPTOR"/>
    <property type="match status" value="1"/>
</dbReference>
<sequence length="304" mass="34379">FSGTHLRMNGTHNATYLNSTPLAVAYSFVVLLGLPLNALSLWILVCRHGFRAANTIIMANLAVSDLLMILFLPLRIALHIKPSKLLMRPCDVMVFLMRTNILSSSFFITFISVDRMLALVYPLRSRVVRSPKTSWIACGAVWLLAMACYLPDLKESRRSSTCIILISQFNLVATARVVWSLNNRQVDLAGYSVKRLMLIFLVNLLIFALFFLPLAIVLPQQPEPELRHVEVTFCLSTFNCCLDPLVYYFSLDGFLKRKKNMDDLMPQQVVALIPISPSFSESSSSHSEWSYPLLNSHGEEMKGW</sequence>
<feature type="transmembrane region" description="Helical" evidence="9">
    <location>
        <begin position="133"/>
        <end position="150"/>
    </location>
</feature>
<keyword evidence="3 9" id="KW-1133">Transmembrane helix</keyword>
<feature type="transmembrane region" description="Helical" evidence="9">
    <location>
        <begin position="196"/>
        <end position="218"/>
    </location>
</feature>
<feature type="domain" description="G-protein coupled receptors family 1 profile" evidence="10">
    <location>
        <begin position="36"/>
        <end position="218"/>
    </location>
</feature>
<keyword evidence="8" id="KW-0807">Transducer</keyword>
<comment type="subcellular location">
    <subcellularLocation>
        <location evidence="1">Membrane</location>
        <topology evidence="1">Multi-pass membrane protein</topology>
    </subcellularLocation>
</comment>
<feature type="transmembrane region" description="Helical" evidence="9">
    <location>
        <begin position="21"/>
        <end position="44"/>
    </location>
</feature>
<reference evidence="11" key="1">
    <citation type="submission" date="2025-08" db="UniProtKB">
        <authorList>
            <consortium name="Ensembl"/>
        </authorList>
    </citation>
    <scope>IDENTIFICATION</scope>
</reference>
<keyword evidence="2 9" id="KW-0812">Transmembrane</keyword>
<organism evidence="11 12">
    <name type="scientific">Paramormyrops kingsleyae</name>
    <dbReference type="NCBI Taxonomy" id="1676925"/>
    <lineage>
        <taxon>Eukaryota</taxon>
        <taxon>Metazoa</taxon>
        <taxon>Chordata</taxon>
        <taxon>Craniata</taxon>
        <taxon>Vertebrata</taxon>
        <taxon>Euteleostomi</taxon>
        <taxon>Actinopterygii</taxon>
        <taxon>Neopterygii</taxon>
        <taxon>Teleostei</taxon>
        <taxon>Osteoglossocephala</taxon>
        <taxon>Osteoglossomorpha</taxon>
        <taxon>Osteoglossiformes</taxon>
        <taxon>Mormyridae</taxon>
        <taxon>Paramormyrops</taxon>
    </lineage>
</organism>
<feature type="transmembrane region" description="Helical" evidence="9">
    <location>
        <begin position="56"/>
        <end position="78"/>
    </location>
</feature>
<evidence type="ECO:0000256" key="9">
    <source>
        <dbReference type="SAM" id="Phobius"/>
    </source>
</evidence>
<reference evidence="11" key="2">
    <citation type="submission" date="2025-09" db="UniProtKB">
        <authorList>
            <consortium name="Ensembl"/>
        </authorList>
    </citation>
    <scope>IDENTIFICATION</scope>
</reference>
<evidence type="ECO:0000313" key="12">
    <source>
        <dbReference type="Proteomes" id="UP000261540"/>
    </source>
</evidence>
<evidence type="ECO:0000256" key="5">
    <source>
        <dbReference type="ARBA" id="ARBA00023136"/>
    </source>
</evidence>
<dbReference type="GO" id="GO:0070915">
    <property type="term" value="F:lysophosphatidic acid receptor activity"/>
    <property type="evidence" value="ECO:0007669"/>
    <property type="project" value="TreeGrafter"/>
</dbReference>
<dbReference type="PANTHER" id="PTHR24232:SF90">
    <property type="entry name" value="LYSOPHOSPHATIDIC ACID RECEPTOR 5B"/>
    <property type="match status" value="1"/>
</dbReference>
<keyword evidence="4" id="KW-0297">G-protein coupled receptor</keyword>
<evidence type="ECO:0000259" key="10">
    <source>
        <dbReference type="PROSITE" id="PS50262"/>
    </source>
</evidence>
<keyword evidence="7" id="KW-0325">Glycoprotein</keyword>
<evidence type="ECO:0000256" key="4">
    <source>
        <dbReference type="ARBA" id="ARBA00023040"/>
    </source>
</evidence>
<dbReference type="GO" id="GO:0005886">
    <property type="term" value="C:plasma membrane"/>
    <property type="evidence" value="ECO:0007669"/>
    <property type="project" value="TreeGrafter"/>
</dbReference>
<evidence type="ECO:0000256" key="8">
    <source>
        <dbReference type="ARBA" id="ARBA00023224"/>
    </source>
</evidence>
<evidence type="ECO:0000313" key="11">
    <source>
        <dbReference type="Ensembl" id="ENSPKIP00000022383.1"/>
    </source>
</evidence>
<dbReference type="PRINTS" id="PR00237">
    <property type="entry name" value="GPCRRHODOPSN"/>
</dbReference>
<evidence type="ECO:0000256" key="2">
    <source>
        <dbReference type="ARBA" id="ARBA00022692"/>
    </source>
</evidence>
<dbReference type="InterPro" id="IPR000276">
    <property type="entry name" value="GPCR_Rhodpsn"/>
</dbReference>
<dbReference type="Pfam" id="PF00001">
    <property type="entry name" value="7tm_1"/>
    <property type="match status" value="1"/>
</dbReference>
<dbReference type="GO" id="GO:0007200">
    <property type="term" value="P:phospholipase C-activating G protein-coupled receptor signaling pathway"/>
    <property type="evidence" value="ECO:0007669"/>
    <property type="project" value="TreeGrafter"/>
</dbReference>
<dbReference type="GeneTree" id="ENSGT01040000240444"/>
<name>A0A3B3RVQ4_9TELE</name>
<dbReference type="CDD" id="cd14982">
    <property type="entry name" value="7tmA_purinoceptor-like"/>
    <property type="match status" value="1"/>
</dbReference>